<sequence>MRSGTMNDMGQPNPTNDQPSMDDILSSIRRIIERSDTQDAAQRPAPDPAASKAAVPDAAAEVPDEETGAGRPPMSRSDLDDFAEALDARAPGTFDGRESVVDTAAGDVNVTPARANGKYEARFSEDDSRAFAEVASVLSATAGELRSAGQPGPAAAPVMVEVQPDEPPAAGVVDARTESVADARALEPLISSEVSRSVETSFSALSETLKAQAGRDLEAMTEQMLRPMLAEWLDDNLPSMVERLVRAEIERIARGDPRQG</sequence>
<proteinExistence type="predicted"/>
<feature type="compositionally biased region" description="Low complexity" evidence="1">
    <location>
        <begin position="38"/>
        <end position="61"/>
    </location>
</feature>
<evidence type="ECO:0000313" key="3">
    <source>
        <dbReference type="Proteomes" id="UP000246132"/>
    </source>
</evidence>
<dbReference type="Pfam" id="PF10691">
    <property type="entry name" value="DUF2497"/>
    <property type="match status" value="1"/>
</dbReference>
<keyword evidence="3" id="KW-1185">Reference proteome</keyword>
<comment type="caution">
    <text evidence="2">The sequence shown here is derived from an EMBL/GenBank/DDBJ whole genome shotgun (WGS) entry which is preliminary data.</text>
</comment>
<organism evidence="2 3">
    <name type="scientific">Oceaniradius stylonematis</name>
    <dbReference type="NCBI Taxonomy" id="2184161"/>
    <lineage>
        <taxon>Bacteria</taxon>
        <taxon>Pseudomonadati</taxon>
        <taxon>Pseudomonadota</taxon>
        <taxon>Alphaproteobacteria</taxon>
        <taxon>Hyphomicrobiales</taxon>
        <taxon>Ahrensiaceae</taxon>
        <taxon>Oceaniradius</taxon>
    </lineage>
</organism>
<dbReference type="AlphaFoldDB" id="A0A3A8AL68"/>
<name>A0A3A8AL68_9HYPH</name>
<evidence type="ECO:0000313" key="2">
    <source>
        <dbReference type="EMBL" id="RKF06471.1"/>
    </source>
</evidence>
<accession>A0A3A8AL68</accession>
<evidence type="ECO:0000256" key="1">
    <source>
        <dbReference type="SAM" id="MobiDB-lite"/>
    </source>
</evidence>
<feature type="compositionally biased region" description="Polar residues" evidence="1">
    <location>
        <begin position="1"/>
        <end position="19"/>
    </location>
</feature>
<dbReference type="Proteomes" id="UP000246132">
    <property type="component" value="Unassembled WGS sequence"/>
</dbReference>
<dbReference type="OrthoDB" id="7189469at2"/>
<feature type="region of interest" description="Disordered" evidence="1">
    <location>
        <begin position="1"/>
        <end position="97"/>
    </location>
</feature>
<gene>
    <name evidence="2" type="ORF">DEM25_012820</name>
</gene>
<reference evidence="2 3" key="1">
    <citation type="journal article" date="2018" name="Int. J. Syst. Bacteriol.">
        <title>Oceaniradius stylonemae gen. nov., sp. nov., isolated from a red alga, Stylonema cornu-cervi.</title>
        <authorList>
            <person name="Jeong S."/>
        </authorList>
    </citation>
    <scope>NUCLEOTIDE SEQUENCE [LARGE SCALE GENOMIC DNA]</scope>
    <source>
        <strain evidence="2 3">StC1</strain>
    </source>
</reference>
<dbReference type="InterPro" id="IPR019632">
    <property type="entry name" value="DUF2497"/>
</dbReference>
<protein>
    <submittedName>
        <fullName evidence="2">DUF2497 domain-containing protein</fullName>
    </submittedName>
</protein>
<dbReference type="EMBL" id="QFWV02000007">
    <property type="protein sequence ID" value="RKF06471.1"/>
    <property type="molecule type" value="Genomic_DNA"/>
</dbReference>